<organism evidence="14 15">
    <name type="scientific">Candidatus Kaiserbacteria bacterium RIFCSPHIGHO2_02_FULL_49_16</name>
    <dbReference type="NCBI Taxonomy" id="1798490"/>
    <lineage>
        <taxon>Bacteria</taxon>
        <taxon>Candidatus Kaiseribacteriota</taxon>
    </lineage>
</organism>
<comment type="cofactor">
    <cofactor evidence="2 12">
        <name>pyridoxal 5'-phosphate</name>
        <dbReference type="ChEBI" id="CHEBI:597326"/>
    </cofactor>
</comment>
<evidence type="ECO:0000256" key="11">
    <source>
        <dbReference type="ARBA" id="ARBA00025527"/>
    </source>
</evidence>
<feature type="domain" description="ACT-like" evidence="13">
    <location>
        <begin position="343"/>
        <end position="417"/>
    </location>
</feature>
<keyword evidence="8 12" id="KW-0663">Pyridoxal phosphate</keyword>
<dbReference type="InterPro" id="IPR000634">
    <property type="entry name" value="Ser/Thr_deHydtase_PyrdxlP-BS"/>
</dbReference>
<dbReference type="GO" id="GO:0030170">
    <property type="term" value="F:pyridoxal phosphate binding"/>
    <property type="evidence" value="ECO:0007669"/>
    <property type="project" value="InterPro"/>
</dbReference>
<dbReference type="Pfam" id="PF00585">
    <property type="entry name" value="Thr_dehydrat_C"/>
    <property type="match status" value="1"/>
</dbReference>
<dbReference type="AlphaFoldDB" id="A0A1F6DFQ7"/>
<sequence>MDKTFNPKLVEEAREHLRSVVRETPLQFHSGLSHHFGAKIYLKREDLQIVRSYKLRGAYNRMRLLTPSEKKRGIVCASAGNHAQGVAFSCKALKTKGIIFMPRNTPRQKIDRVHNLGGSFVTVELFGDTFDEAFGEAKSVSQKKHRVFVHPFDDPFVIAGQGTVGVEILEQLSAEGGSASGGKEQIDFVVVPIGGGGLCAGLGSYMKWRSPATKIVGAEPAGAPSMSQALKAGKVVTLPKIDTFVDGASVRTVGDLTFKLCKKVLEKLILVPEGKVCETMISLYQRDGIVAEPAGALAIASLEQIGKSLKGKTVVCIVSGGNNDISRYPEVIERSLVYQGLKHYFMISFSQRPGALKRYLNEALGPTDDITLFEYTKKNNRENGPALVGIELANKKDFKPLLKRMDKIGMSYELIEKDSPIFSFLI</sequence>
<dbReference type="Gene3D" id="3.40.1020.10">
    <property type="entry name" value="Biosynthetic Threonine Deaminase, Domain 3"/>
    <property type="match status" value="1"/>
</dbReference>
<keyword evidence="9 12" id="KW-0456">Lyase</keyword>
<dbReference type="GO" id="GO:0006567">
    <property type="term" value="P:L-threonine catabolic process"/>
    <property type="evidence" value="ECO:0007669"/>
    <property type="project" value="TreeGrafter"/>
</dbReference>
<dbReference type="InterPro" id="IPR045865">
    <property type="entry name" value="ACT-like_dom_sf"/>
</dbReference>
<comment type="catalytic activity">
    <reaction evidence="1 12">
        <text>L-threonine = 2-oxobutanoate + NH4(+)</text>
        <dbReference type="Rhea" id="RHEA:22108"/>
        <dbReference type="ChEBI" id="CHEBI:16763"/>
        <dbReference type="ChEBI" id="CHEBI:28938"/>
        <dbReference type="ChEBI" id="CHEBI:57926"/>
        <dbReference type="EC" id="4.3.1.19"/>
    </reaction>
</comment>
<reference evidence="14 15" key="1">
    <citation type="journal article" date="2016" name="Nat. Commun.">
        <title>Thousands of microbial genomes shed light on interconnected biogeochemical processes in an aquifer system.</title>
        <authorList>
            <person name="Anantharaman K."/>
            <person name="Brown C.T."/>
            <person name="Hug L.A."/>
            <person name="Sharon I."/>
            <person name="Castelle C.J."/>
            <person name="Probst A.J."/>
            <person name="Thomas B.C."/>
            <person name="Singh A."/>
            <person name="Wilkins M.J."/>
            <person name="Karaoz U."/>
            <person name="Brodie E.L."/>
            <person name="Williams K.H."/>
            <person name="Hubbard S.S."/>
            <person name="Banfield J.F."/>
        </authorList>
    </citation>
    <scope>NUCLEOTIDE SEQUENCE [LARGE SCALE GENOMIC DNA]</scope>
</reference>
<evidence type="ECO:0000256" key="1">
    <source>
        <dbReference type="ARBA" id="ARBA00001274"/>
    </source>
</evidence>
<proteinExistence type="inferred from homology"/>
<comment type="caution">
    <text evidence="14">The sequence shown here is derived from an EMBL/GenBank/DDBJ whole genome shotgun (WGS) entry which is preliminary data.</text>
</comment>
<keyword evidence="7 12" id="KW-0412">Isoleucine biosynthesis</keyword>
<dbReference type="CDD" id="cd04907">
    <property type="entry name" value="ACT_ThrD-I_2"/>
    <property type="match status" value="1"/>
</dbReference>
<evidence type="ECO:0000256" key="10">
    <source>
        <dbReference type="ARBA" id="ARBA00023304"/>
    </source>
</evidence>
<dbReference type="GO" id="GO:0009097">
    <property type="term" value="P:isoleucine biosynthetic process"/>
    <property type="evidence" value="ECO:0007669"/>
    <property type="project" value="UniProtKB-UniRule"/>
</dbReference>
<dbReference type="InterPro" id="IPR038110">
    <property type="entry name" value="TD_ACT-like_sf"/>
</dbReference>
<dbReference type="InterPro" id="IPR036052">
    <property type="entry name" value="TrpB-like_PALP_sf"/>
</dbReference>
<dbReference type="CDD" id="cd01562">
    <property type="entry name" value="Thr-dehyd"/>
    <property type="match status" value="1"/>
</dbReference>
<evidence type="ECO:0000313" key="15">
    <source>
        <dbReference type="Proteomes" id="UP000178042"/>
    </source>
</evidence>
<evidence type="ECO:0000256" key="2">
    <source>
        <dbReference type="ARBA" id="ARBA00001933"/>
    </source>
</evidence>
<dbReference type="PANTHER" id="PTHR48078:SF11">
    <property type="entry name" value="THREONINE DEHYDRATASE, MITOCHONDRIAL"/>
    <property type="match status" value="1"/>
</dbReference>
<dbReference type="InterPro" id="IPR001721">
    <property type="entry name" value="TD_ACT-like"/>
</dbReference>
<dbReference type="EC" id="4.3.1.19" evidence="12"/>
<evidence type="ECO:0000256" key="5">
    <source>
        <dbReference type="ARBA" id="ARBA00011881"/>
    </source>
</evidence>
<gene>
    <name evidence="12" type="primary">ilvA</name>
    <name evidence="14" type="ORF">A3C86_03005</name>
</gene>
<evidence type="ECO:0000256" key="9">
    <source>
        <dbReference type="ARBA" id="ARBA00023239"/>
    </source>
</evidence>
<dbReference type="Gene3D" id="3.40.50.1100">
    <property type="match status" value="2"/>
</dbReference>
<comment type="subunit">
    <text evidence="5 12">Homotetramer.</text>
</comment>
<dbReference type="GO" id="GO:0004794">
    <property type="term" value="F:threonine deaminase activity"/>
    <property type="evidence" value="ECO:0007669"/>
    <property type="project" value="UniProtKB-UniRule"/>
</dbReference>
<comment type="similarity">
    <text evidence="4 12">Belongs to the serine/threonine dehydratase family.</text>
</comment>
<comment type="pathway">
    <text evidence="3 12">Amino-acid biosynthesis; L-isoleucine biosynthesis; 2-oxobutanoate from L-threonine: step 1/1.</text>
</comment>
<dbReference type="PANTHER" id="PTHR48078">
    <property type="entry name" value="THREONINE DEHYDRATASE, MITOCHONDRIAL-RELATED"/>
    <property type="match status" value="1"/>
</dbReference>
<protein>
    <recommendedName>
        <fullName evidence="12">L-threonine dehydratase</fullName>
        <ecNumber evidence="12">4.3.1.19</ecNumber>
    </recommendedName>
    <alternativeName>
        <fullName evidence="12">Threonine deaminase</fullName>
    </alternativeName>
</protein>
<evidence type="ECO:0000256" key="12">
    <source>
        <dbReference type="RuleBase" id="RU362012"/>
    </source>
</evidence>
<evidence type="ECO:0000256" key="7">
    <source>
        <dbReference type="ARBA" id="ARBA00022624"/>
    </source>
</evidence>
<dbReference type="SUPFAM" id="SSF53686">
    <property type="entry name" value="Tryptophan synthase beta subunit-like PLP-dependent enzymes"/>
    <property type="match status" value="1"/>
</dbReference>
<dbReference type="InterPro" id="IPR001926">
    <property type="entry name" value="TrpB-like_PALP"/>
</dbReference>
<dbReference type="PROSITE" id="PS51672">
    <property type="entry name" value="ACT_LIKE"/>
    <property type="match status" value="1"/>
</dbReference>
<dbReference type="Proteomes" id="UP000178042">
    <property type="component" value="Unassembled WGS sequence"/>
</dbReference>
<dbReference type="Pfam" id="PF00291">
    <property type="entry name" value="PALP"/>
    <property type="match status" value="1"/>
</dbReference>
<dbReference type="NCBIfam" id="TIGR02079">
    <property type="entry name" value="THD1"/>
    <property type="match status" value="1"/>
</dbReference>
<evidence type="ECO:0000256" key="8">
    <source>
        <dbReference type="ARBA" id="ARBA00022898"/>
    </source>
</evidence>
<dbReference type="FunFam" id="3.40.50.1100:FF:000005">
    <property type="entry name" value="Threonine dehydratase catabolic"/>
    <property type="match status" value="1"/>
</dbReference>
<evidence type="ECO:0000256" key="3">
    <source>
        <dbReference type="ARBA" id="ARBA00004810"/>
    </source>
</evidence>
<dbReference type="InterPro" id="IPR050147">
    <property type="entry name" value="Ser/Thr_Dehydratase"/>
</dbReference>
<evidence type="ECO:0000259" key="13">
    <source>
        <dbReference type="PROSITE" id="PS51672"/>
    </source>
</evidence>
<dbReference type="PROSITE" id="PS00165">
    <property type="entry name" value="DEHYDRATASE_SER_THR"/>
    <property type="match status" value="1"/>
</dbReference>
<evidence type="ECO:0000256" key="6">
    <source>
        <dbReference type="ARBA" id="ARBA00022605"/>
    </source>
</evidence>
<keyword evidence="6 12" id="KW-0028">Amino-acid biosynthesis</keyword>
<dbReference type="EMBL" id="MFLD01000019">
    <property type="protein sequence ID" value="OGG60206.1"/>
    <property type="molecule type" value="Genomic_DNA"/>
</dbReference>
<dbReference type="SUPFAM" id="SSF55021">
    <property type="entry name" value="ACT-like"/>
    <property type="match status" value="1"/>
</dbReference>
<dbReference type="NCBIfam" id="NF006390">
    <property type="entry name" value="PRK08639.1"/>
    <property type="match status" value="1"/>
</dbReference>
<comment type="function">
    <text evidence="11 12">Catalyzes the anaerobic formation of alpha-ketobutyrate and ammonia from threonine in a two-step reaction. The first step involved a dehydration of threonine and a production of enamine intermediates (aminocrotonate), which tautomerizes to its imine form (iminobutyrate). Both intermediates are unstable and short-lived. The second step is the nonenzymatic hydrolysis of the enamine/imine intermediates to form 2-ketobutyrate and free ammonia. In the low water environment of the cell, the second step is accelerated by RidA.</text>
</comment>
<dbReference type="GO" id="GO:0006565">
    <property type="term" value="P:L-serine catabolic process"/>
    <property type="evidence" value="ECO:0007669"/>
    <property type="project" value="TreeGrafter"/>
</dbReference>
<dbReference type="InterPro" id="IPR011820">
    <property type="entry name" value="IlvA"/>
</dbReference>
<evidence type="ECO:0000256" key="4">
    <source>
        <dbReference type="ARBA" id="ARBA00010869"/>
    </source>
</evidence>
<evidence type="ECO:0000313" key="14">
    <source>
        <dbReference type="EMBL" id="OGG60206.1"/>
    </source>
</evidence>
<name>A0A1F6DFQ7_9BACT</name>
<accession>A0A1F6DFQ7</accession>
<dbReference type="GO" id="GO:0003941">
    <property type="term" value="F:L-serine ammonia-lyase activity"/>
    <property type="evidence" value="ECO:0007669"/>
    <property type="project" value="TreeGrafter"/>
</dbReference>
<keyword evidence="10 12" id="KW-0100">Branched-chain amino acid biosynthesis</keyword>
<dbReference type="UniPathway" id="UPA00047">
    <property type="reaction ID" value="UER00054"/>
</dbReference>